<accession>A0A4Q0MDY3</accession>
<dbReference type="RefSeq" id="WP_128767866.1">
    <property type="nucleotide sequence ID" value="NZ_RXOC01000002.1"/>
</dbReference>
<organism evidence="1 2">
    <name type="scientific">Arcticibacter tournemirensis</name>
    <dbReference type="NCBI Taxonomy" id="699437"/>
    <lineage>
        <taxon>Bacteria</taxon>
        <taxon>Pseudomonadati</taxon>
        <taxon>Bacteroidota</taxon>
        <taxon>Sphingobacteriia</taxon>
        <taxon>Sphingobacteriales</taxon>
        <taxon>Sphingobacteriaceae</taxon>
        <taxon>Arcticibacter</taxon>
    </lineage>
</organism>
<sequence>MLQNIHNTLSSFSTKLISTIFSLLKVLVQARAGISLPAGTKNTCYILGNGPSLKESLEANHKLLAESELYVVNGFALSPYYKMLKPQNYVFLDQYFTGYDGKNTPIPTVQKTYEHLIADTSWPLNLFVPAATRKNPFWRELTEKNHYIKVIYYNYVIFRGFEAISYWFFKHNLAMPQCQNILAASIFLTINRGYEKVIIYGADHSWHEQLIVDENNVVSTLDKHFYNTSGTEVNLKQRVKKAESYGVHAYFASLSKAFYSYFILSRYAAKRGVKILNASIKSYIDAFERVNTEQQTNI</sequence>
<protein>
    <recommendedName>
        <fullName evidence="3">DUF115 domain-containing protein</fullName>
    </recommendedName>
</protein>
<name>A0A4Q0MDY3_9SPHI</name>
<dbReference type="EMBL" id="RXOC01000002">
    <property type="protein sequence ID" value="RXF71620.1"/>
    <property type="molecule type" value="Genomic_DNA"/>
</dbReference>
<reference evidence="1 2" key="1">
    <citation type="submission" date="2018-12" db="EMBL/GenBank/DDBJ databases">
        <title>The Draft Genome Sequence of the Soil Bacterium Pedobacter tournemirensis R1.</title>
        <authorList>
            <person name="He J."/>
        </authorList>
    </citation>
    <scope>NUCLEOTIDE SEQUENCE [LARGE SCALE GENOMIC DNA]</scope>
    <source>
        <strain evidence="1 2">R1</strain>
    </source>
</reference>
<dbReference type="Proteomes" id="UP000290848">
    <property type="component" value="Unassembled WGS sequence"/>
</dbReference>
<comment type="caution">
    <text evidence="1">The sequence shown here is derived from an EMBL/GenBank/DDBJ whole genome shotgun (WGS) entry which is preliminary data.</text>
</comment>
<evidence type="ECO:0000313" key="1">
    <source>
        <dbReference type="EMBL" id="RXF71620.1"/>
    </source>
</evidence>
<evidence type="ECO:0000313" key="2">
    <source>
        <dbReference type="Proteomes" id="UP000290848"/>
    </source>
</evidence>
<gene>
    <name evidence="1" type="ORF">EKH83_02730</name>
</gene>
<evidence type="ECO:0008006" key="3">
    <source>
        <dbReference type="Google" id="ProtNLM"/>
    </source>
</evidence>
<dbReference type="AlphaFoldDB" id="A0A4Q0MDY3"/>
<proteinExistence type="predicted"/>
<dbReference type="Gene3D" id="3.90.1480.10">
    <property type="entry name" value="Alpha-2,3-sialyltransferase"/>
    <property type="match status" value="1"/>
</dbReference>